<dbReference type="EMBL" id="VIKU02000004">
    <property type="protein sequence ID" value="NHF60416.1"/>
    <property type="molecule type" value="Genomic_DNA"/>
</dbReference>
<dbReference type="GO" id="GO:0004180">
    <property type="term" value="F:carboxypeptidase activity"/>
    <property type="evidence" value="ECO:0007669"/>
    <property type="project" value="UniProtKB-KW"/>
</dbReference>
<dbReference type="InterPro" id="IPR008969">
    <property type="entry name" value="CarboxyPept-like_regulatory"/>
</dbReference>
<dbReference type="RefSeq" id="WP_152574923.1">
    <property type="nucleotide sequence ID" value="NZ_VIKU02000004.1"/>
</dbReference>
<comment type="caution">
    <text evidence="1">The sequence shown here is derived from an EMBL/GenBank/DDBJ whole genome shotgun (WGS) entry which is preliminary data.</text>
</comment>
<keyword evidence="2" id="KW-1185">Reference proteome</keyword>
<name>A0A967B1L4_9FLAO</name>
<keyword evidence="1" id="KW-0378">Hydrolase</keyword>
<sequence>MQNIFLLVVLVFSLSLYSQNKGVIKGNIIDLEANGEPMLFANVQIKNTDWATQTNFNGNFELSGIEVGEYVLEVNFLGYETLEVPVNVTEDQITRVDKGMTAKTLSMVELTQKNSKAVTTAVASIEKEE</sequence>
<keyword evidence="1" id="KW-0121">Carboxypeptidase</keyword>
<evidence type="ECO:0000313" key="2">
    <source>
        <dbReference type="Proteomes" id="UP000707206"/>
    </source>
</evidence>
<protein>
    <submittedName>
        <fullName evidence="1">Carboxypeptidase-like regulatory domain-containing protein</fullName>
    </submittedName>
</protein>
<reference evidence="1" key="1">
    <citation type="submission" date="2019-07" db="EMBL/GenBank/DDBJ databases">
        <authorList>
            <person name="De-Chao Zhang Q."/>
        </authorList>
    </citation>
    <scope>NUCLEOTIDE SEQUENCE</scope>
    <source>
        <strain evidence="1">TP-CH-4</strain>
    </source>
</reference>
<dbReference type="Proteomes" id="UP000707206">
    <property type="component" value="Unassembled WGS sequence"/>
</dbReference>
<keyword evidence="1" id="KW-0645">Protease</keyword>
<gene>
    <name evidence="1" type="ORF">FK220_013765</name>
</gene>
<reference evidence="1" key="2">
    <citation type="submission" date="2020-03" db="EMBL/GenBank/DDBJ databases">
        <title>Flavobacteriaceae bacterium strain TP-CH-4, a member of the family Flavobacteriaceae isolated from a deep-sea seamount.</title>
        <authorList>
            <person name="Zhang D.-C."/>
        </authorList>
    </citation>
    <scope>NUCLEOTIDE SEQUENCE</scope>
    <source>
        <strain evidence="1">TP-CH-4</strain>
    </source>
</reference>
<proteinExistence type="predicted"/>
<organism evidence="1 2">
    <name type="scientific">Pelagihabitans pacificus</name>
    <dbReference type="NCBI Taxonomy" id="2696054"/>
    <lineage>
        <taxon>Bacteria</taxon>
        <taxon>Pseudomonadati</taxon>
        <taxon>Bacteroidota</taxon>
        <taxon>Flavobacteriia</taxon>
        <taxon>Flavobacteriales</taxon>
        <taxon>Flavobacteriaceae</taxon>
        <taxon>Pelagihabitans</taxon>
    </lineage>
</organism>
<accession>A0A967B1L4</accession>
<dbReference type="Pfam" id="PF13715">
    <property type="entry name" value="CarbopepD_reg_2"/>
    <property type="match status" value="1"/>
</dbReference>
<evidence type="ECO:0000313" key="1">
    <source>
        <dbReference type="EMBL" id="NHF60416.1"/>
    </source>
</evidence>
<dbReference type="AlphaFoldDB" id="A0A967B1L4"/>
<dbReference type="Gene3D" id="2.60.40.1120">
    <property type="entry name" value="Carboxypeptidase-like, regulatory domain"/>
    <property type="match status" value="1"/>
</dbReference>
<dbReference type="SUPFAM" id="SSF49464">
    <property type="entry name" value="Carboxypeptidase regulatory domain-like"/>
    <property type="match status" value="1"/>
</dbReference>